<evidence type="ECO:0000256" key="1">
    <source>
        <dbReference type="SAM" id="Phobius"/>
    </source>
</evidence>
<dbReference type="EMBL" id="JADHQC010000003">
    <property type="protein sequence ID" value="MBL6811494.1"/>
    <property type="molecule type" value="Genomic_DNA"/>
</dbReference>
<comment type="caution">
    <text evidence="2">The sequence shown here is derived from an EMBL/GenBank/DDBJ whole genome shotgun (WGS) entry which is preliminary data.</text>
</comment>
<evidence type="ECO:0000313" key="2">
    <source>
        <dbReference type="EMBL" id="MBL6811494.1"/>
    </source>
</evidence>
<keyword evidence="1" id="KW-0812">Transmembrane</keyword>
<protein>
    <submittedName>
        <fullName evidence="2">Uncharacterized protein</fullName>
    </submittedName>
</protein>
<feature type="transmembrane region" description="Helical" evidence="1">
    <location>
        <begin position="116"/>
        <end position="132"/>
    </location>
</feature>
<feature type="transmembrane region" description="Helical" evidence="1">
    <location>
        <begin position="12"/>
        <end position="32"/>
    </location>
</feature>
<sequence>MDEYQIWSNMNSGLISNAIYFAGIAFLLWVAFRAANQMRAEDAGVLNKTLVSLFSLGIIFNGLFTGAVLFNILEGTAYSLAQLESMSAFSQAFVDAYGVNPPEAGMNIFTANPINTGWWLVITVMIFGRIWTKA</sequence>
<accession>A0A937HW55</accession>
<gene>
    <name evidence="2" type="ORF">ISQ63_01265</name>
</gene>
<keyword evidence="1" id="KW-0472">Membrane</keyword>
<name>A0A937HW55_9GAMM</name>
<keyword evidence="1" id="KW-1133">Transmembrane helix</keyword>
<evidence type="ECO:0000313" key="3">
    <source>
        <dbReference type="Proteomes" id="UP000744438"/>
    </source>
</evidence>
<feature type="transmembrane region" description="Helical" evidence="1">
    <location>
        <begin position="53"/>
        <end position="73"/>
    </location>
</feature>
<dbReference type="Proteomes" id="UP000744438">
    <property type="component" value="Unassembled WGS sequence"/>
</dbReference>
<reference evidence="2" key="1">
    <citation type="submission" date="2020-10" db="EMBL/GenBank/DDBJ databases">
        <title>Microbiome of the Black Sea water column analyzed by genome centric metagenomics.</title>
        <authorList>
            <person name="Cabello-Yeves P.J."/>
            <person name="Callieri C."/>
            <person name="Picazo A."/>
            <person name="Mehrshad M."/>
            <person name="Haro-Moreno J.M."/>
            <person name="Roda-Garcia J."/>
            <person name="Dzembekova N."/>
            <person name="Slabakova V."/>
            <person name="Slabakova N."/>
            <person name="Moncheva S."/>
            <person name="Rodriguez-Valera F."/>
        </authorList>
    </citation>
    <scope>NUCLEOTIDE SEQUENCE</scope>
    <source>
        <strain evidence="2">BS307-5m-G49</strain>
    </source>
</reference>
<dbReference type="AlphaFoldDB" id="A0A937HW55"/>
<organism evidence="2 3">
    <name type="scientific">SAR86 cluster bacterium</name>
    <dbReference type="NCBI Taxonomy" id="2030880"/>
    <lineage>
        <taxon>Bacteria</taxon>
        <taxon>Pseudomonadati</taxon>
        <taxon>Pseudomonadota</taxon>
        <taxon>Gammaproteobacteria</taxon>
        <taxon>SAR86 cluster</taxon>
    </lineage>
</organism>
<proteinExistence type="predicted"/>